<keyword evidence="5" id="KW-0813">Transport</keyword>
<dbReference type="InterPro" id="IPR013525">
    <property type="entry name" value="ABC2_TM"/>
</dbReference>
<feature type="transmembrane region" description="Helical" evidence="5">
    <location>
        <begin position="225"/>
        <end position="244"/>
    </location>
</feature>
<feature type="transmembrane region" description="Helical" evidence="5">
    <location>
        <begin position="137"/>
        <end position="163"/>
    </location>
</feature>
<feature type="transmembrane region" description="Helical" evidence="5">
    <location>
        <begin position="27"/>
        <end position="51"/>
    </location>
</feature>
<dbReference type="PRINTS" id="PR00164">
    <property type="entry name" value="ABC2TRNSPORT"/>
</dbReference>
<dbReference type="PANTHER" id="PTHR43229">
    <property type="entry name" value="NODULATION PROTEIN J"/>
    <property type="match status" value="1"/>
</dbReference>
<comment type="subcellular location">
    <subcellularLocation>
        <location evidence="5">Cell membrane</location>
        <topology evidence="5">Multi-pass membrane protein</topology>
    </subcellularLocation>
    <subcellularLocation>
        <location evidence="1">Membrane</location>
        <topology evidence="1">Multi-pass membrane protein</topology>
    </subcellularLocation>
</comment>
<feature type="transmembrane region" description="Helical" evidence="5">
    <location>
        <begin position="195"/>
        <end position="213"/>
    </location>
</feature>
<evidence type="ECO:0000259" key="6">
    <source>
        <dbReference type="PROSITE" id="PS51012"/>
    </source>
</evidence>
<feature type="transmembrane region" description="Helical" evidence="5">
    <location>
        <begin position="58"/>
        <end position="80"/>
    </location>
</feature>
<dbReference type="InterPro" id="IPR051784">
    <property type="entry name" value="Nod_factor_ABC_transporter"/>
</dbReference>
<gene>
    <name evidence="7" type="ORF">ENL39_06240</name>
</gene>
<evidence type="ECO:0000256" key="3">
    <source>
        <dbReference type="ARBA" id="ARBA00022989"/>
    </source>
</evidence>
<dbReference type="Pfam" id="PF01061">
    <property type="entry name" value="ABC2_membrane"/>
    <property type="match status" value="1"/>
</dbReference>
<dbReference type="InterPro" id="IPR047817">
    <property type="entry name" value="ABC2_TM_bact-type"/>
</dbReference>
<organism evidence="7">
    <name type="scientific">Aerophobetes bacterium</name>
    <dbReference type="NCBI Taxonomy" id="2030807"/>
    <lineage>
        <taxon>Bacteria</taxon>
        <taxon>Candidatus Aerophobota</taxon>
    </lineage>
</organism>
<keyword evidence="4 5" id="KW-0472">Membrane</keyword>
<evidence type="ECO:0000313" key="7">
    <source>
        <dbReference type="EMBL" id="HHF99064.1"/>
    </source>
</evidence>
<dbReference type="GO" id="GO:0140359">
    <property type="term" value="F:ABC-type transporter activity"/>
    <property type="evidence" value="ECO:0007669"/>
    <property type="project" value="InterPro"/>
</dbReference>
<dbReference type="PROSITE" id="PS51012">
    <property type="entry name" value="ABC_TM2"/>
    <property type="match status" value="1"/>
</dbReference>
<evidence type="ECO:0000256" key="1">
    <source>
        <dbReference type="ARBA" id="ARBA00004141"/>
    </source>
</evidence>
<feature type="transmembrane region" description="Helical" evidence="5">
    <location>
        <begin position="169"/>
        <end position="188"/>
    </location>
</feature>
<comment type="similarity">
    <text evidence="5">Belongs to the ABC-2 integral membrane protein family.</text>
</comment>
<dbReference type="AlphaFoldDB" id="A0A7V5I033"/>
<dbReference type="InterPro" id="IPR000412">
    <property type="entry name" value="ABC_2_transport"/>
</dbReference>
<evidence type="ECO:0000256" key="2">
    <source>
        <dbReference type="ARBA" id="ARBA00022692"/>
    </source>
</evidence>
<proteinExistence type="inferred from homology"/>
<dbReference type="Proteomes" id="UP000886070">
    <property type="component" value="Unassembled WGS sequence"/>
</dbReference>
<sequence length="255" mass="28300">MSKLHTKRTFLYTLKASLVITEKNARIYYLKAPVIIFGILFPVFFFLAFALGKKVVPFILVPGLVAMTLFFTSSSVGPLITPWERNAKTYERLLASPVSLSSILLGDMLAGVIFGVIISSIPLTIGILFFNAKFFHPLFLAGNIVLSSLCFSSLGVLLASPAAEAPSQVMMLSSLVRFPLIFISGIFIPLDKLPFWGKVIAFISPLTYTVDAMKYSLYDLKSYPAFINILALLFFSFVFFSIALKMHRKNLIKAL</sequence>
<keyword evidence="2 5" id="KW-0812">Transmembrane</keyword>
<feature type="transmembrane region" description="Helical" evidence="5">
    <location>
        <begin position="100"/>
        <end position="130"/>
    </location>
</feature>
<dbReference type="PIRSF" id="PIRSF006648">
    <property type="entry name" value="DrrB"/>
    <property type="match status" value="1"/>
</dbReference>
<comment type="caution">
    <text evidence="7">The sequence shown here is derived from an EMBL/GenBank/DDBJ whole genome shotgun (WGS) entry which is preliminary data.</text>
</comment>
<reference evidence="7" key="1">
    <citation type="journal article" date="2020" name="mSystems">
        <title>Genome- and Community-Level Interaction Insights into Carbon Utilization and Element Cycling Functions of Hydrothermarchaeota in Hydrothermal Sediment.</title>
        <authorList>
            <person name="Zhou Z."/>
            <person name="Liu Y."/>
            <person name="Xu W."/>
            <person name="Pan J."/>
            <person name="Luo Z.H."/>
            <person name="Li M."/>
        </authorList>
    </citation>
    <scope>NUCLEOTIDE SEQUENCE [LARGE SCALE GENOMIC DNA]</scope>
    <source>
        <strain evidence="7">HyVt-92</strain>
    </source>
</reference>
<keyword evidence="3 5" id="KW-1133">Transmembrane helix</keyword>
<evidence type="ECO:0000256" key="4">
    <source>
        <dbReference type="ARBA" id="ARBA00023136"/>
    </source>
</evidence>
<feature type="domain" description="ABC transmembrane type-2" evidence="6">
    <location>
        <begin position="24"/>
        <end position="250"/>
    </location>
</feature>
<dbReference type="PANTHER" id="PTHR43229:SF2">
    <property type="entry name" value="NODULATION PROTEIN J"/>
    <property type="match status" value="1"/>
</dbReference>
<keyword evidence="5" id="KW-1003">Cell membrane</keyword>
<evidence type="ECO:0000256" key="5">
    <source>
        <dbReference type="RuleBase" id="RU361157"/>
    </source>
</evidence>
<dbReference type="EMBL" id="DRTT01000169">
    <property type="protein sequence ID" value="HHF99064.1"/>
    <property type="molecule type" value="Genomic_DNA"/>
</dbReference>
<accession>A0A7V5I033</accession>
<name>A0A7V5I033_UNCAE</name>
<protein>
    <recommendedName>
        <fullName evidence="5">Transport permease protein</fullName>
    </recommendedName>
</protein>
<dbReference type="GO" id="GO:0043190">
    <property type="term" value="C:ATP-binding cassette (ABC) transporter complex"/>
    <property type="evidence" value="ECO:0007669"/>
    <property type="project" value="InterPro"/>
</dbReference>